<keyword evidence="6" id="KW-0342">GTP-binding</keyword>
<protein>
    <submittedName>
        <fullName evidence="9">Molybdenum cofactor guanylyltransferase</fullName>
        <ecNumber evidence="9">2.7.7.77</ecNumber>
    </submittedName>
</protein>
<dbReference type="Pfam" id="PF12804">
    <property type="entry name" value="NTP_transf_3"/>
    <property type="match status" value="1"/>
</dbReference>
<dbReference type="InterPro" id="IPR025877">
    <property type="entry name" value="MobA-like_NTP_Trfase"/>
</dbReference>
<sequence>MYFDQNNTMTGIREISSPSMLPDSNSFNVIGLVLSGGLSTRMGQDKSLLRRTDTNQTLLSHAQGLLTSAGVETVLVSGKKPEQIHDIYPDSGPLAGIHAALSYLVEQHTGQDTERSGDDTQQFSGLLVLPVDMPNITPSTLKLLISQATQGDAIVHFAGFNLPVFIPYKANLFTYIECVLREDISLSLFNMFVKNQANVIAVPADIPPNEFDNINSPEQWLKLNQGLIKG</sequence>
<dbReference type="Gene3D" id="3.90.550.10">
    <property type="entry name" value="Spore Coat Polysaccharide Biosynthesis Protein SpsA, Chain A"/>
    <property type="match status" value="1"/>
</dbReference>
<dbReference type="PANTHER" id="PTHR19136">
    <property type="entry name" value="MOLYBDENUM COFACTOR GUANYLYLTRANSFERASE"/>
    <property type="match status" value="1"/>
</dbReference>
<evidence type="ECO:0000256" key="2">
    <source>
        <dbReference type="ARBA" id="ARBA00022679"/>
    </source>
</evidence>
<evidence type="ECO:0000256" key="1">
    <source>
        <dbReference type="ARBA" id="ARBA00022490"/>
    </source>
</evidence>
<keyword evidence="3" id="KW-0479">Metal-binding</keyword>
<dbReference type="Proteomes" id="UP001461163">
    <property type="component" value="Unassembled WGS sequence"/>
</dbReference>
<reference evidence="9 10" key="1">
    <citation type="submission" date="2024-03" db="EMBL/GenBank/DDBJ databases">
        <title>Community enrichment and isolation of bacterial strains for fucoidan degradation.</title>
        <authorList>
            <person name="Sichert A."/>
        </authorList>
    </citation>
    <scope>NUCLEOTIDE SEQUENCE [LARGE SCALE GENOMIC DNA]</scope>
    <source>
        <strain evidence="9 10">AS12</strain>
    </source>
</reference>
<dbReference type="PANTHER" id="PTHR19136:SF81">
    <property type="entry name" value="MOLYBDENUM COFACTOR GUANYLYLTRANSFERASE"/>
    <property type="match status" value="1"/>
</dbReference>
<gene>
    <name evidence="9" type="ORF">WNY77_08035</name>
</gene>
<evidence type="ECO:0000313" key="10">
    <source>
        <dbReference type="Proteomes" id="UP001461163"/>
    </source>
</evidence>
<dbReference type="SUPFAM" id="SSF53448">
    <property type="entry name" value="Nucleotide-diphospho-sugar transferases"/>
    <property type="match status" value="1"/>
</dbReference>
<evidence type="ECO:0000256" key="3">
    <source>
        <dbReference type="ARBA" id="ARBA00022723"/>
    </source>
</evidence>
<dbReference type="RefSeq" id="WP_342881398.1">
    <property type="nucleotide sequence ID" value="NZ_JBBMQS010000004.1"/>
</dbReference>
<evidence type="ECO:0000256" key="7">
    <source>
        <dbReference type="ARBA" id="ARBA00023150"/>
    </source>
</evidence>
<organism evidence="9 10">
    <name type="scientific">Paraglaciecola mesophila</name>
    <dbReference type="NCBI Taxonomy" id="197222"/>
    <lineage>
        <taxon>Bacteria</taxon>
        <taxon>Pseudomonadati</taxon>
        <taxon>Pseudomonadota</taxon>
        <taxon>Gammaproteobacteria</taxon>
        <taxon>Alteromonadales</taxon>
        <taxon>Alteromonadaceae</taxon>
        <taxon>Paraglaciecola</taxon>
    </lineage>
</organism>
<keyword evidence="9" id="KW-0548">Nucleotidyltransferase</keyword>
<accession>A0ABU9STX8</accession>
<evidence type="ECO:0000313" key="9">
    <source>
        <dbReference type="EMBL" id="MEM5497335.1"/>
    </source>
</evidence>
<dbReference type="EMBL" id="JBBMQS010000004">
    <property type="protein sequence ID" value="MEM5497335.1"/>
    <property type="molecule type" value="Genomic_DNA"/>
</dbReference>
<keyword evidence="1" id="KW-0963">Cytoplasm</keyword>
<dbReference type="CDD" id="cd02503">
    <property type="entry name" value="MobA"/>
    <property type="match status" value="1"/>
</dbReference>
<keyword evidence="7" id="KW-0501">Molybdenum cofactor biosynthesis</keyword>
<dbReference type="InterPro" id="IPR013482">
    <property type="entry name" value="Molybde_CF_guanTrfase"/>
</dbReference>
<evidence type="ECO:0000256" key="4">
    <source>
        <dbReference type="ARBA" id="ARBA00022741"/>
    </source>
</evidence>
<evidence type="ECO:0000256" key="6">
    <source>
        <dbReference type="ARBA" id="ARBA00023134"/>
    </source>
</evidence>
<dbReference type="InterPro" id="IPR029044">
    <property type="entry name" value="Nucleotide-diphossugar_trans"/>
</dbReference>
<keyword evidence="5" id="KW-0460">Magnesium</keyword>
<name>A0ABU9STX8_9ALTE</name>
<dbReference type="GO" id="GO:0061603">
    <property type="term" value="F:molybdenum cofactor guanylyltransferase activity"/>
    <property type="evidence" value="ECO:0007669"/>
    <property type="project" value="UniProtKB-EC"/>
</dbReference>
<evidence type="ECO:0000256" key="5">
    <source>
        <dbReference type="ARBA" id="ARBA00022842"/>
    </source>
</evidence>
<keyword evidence="4" id="KW-0547">Nucleotide-binding</keyword>
<feature type="domain" description="MobA-like NTP transferase" evidence="8">
    <location>
        <begin position="31"/>
        <end position="174"/>
    </location>
</feature>
<dbReference type="EC" id="2.7.7.77" evidence="9"/>
<comment type="caution">
    <text evidence="9">The sequence shown here is derived from an EMBL/GenBank/DDBJ whole genome shotgun (WGS) entry which is preliminary data.</text>
</comment>
<evidence type="ECO:0000259" key="8">
    <source>
        <dbReference type="Pfam" id="PF12804"/>
    </source>
</evidence>
<proteinExistence type="predicted"/>
<keyword evidence="2 9" id="KW-0808">Transferase</keyword>
<keyword evidence="10" id="KW-1185">Reference proteome</keyword>